<evidence type="ECO:0000256" key="2">
    <source>
        <dbReference type="ARBA" id="ARBA00022723"/>
    </source>
</evidence>
<keyword evidence="11" id="KW-1185">Reference proteome</keyword>
<evidence type="ECO:0000313" key="11">
    <source>
        <dbReference type="Proteomes" id="UP001461498"/>
    </source>
</evidence>
<feature type="compositionally biased region" description="Basic and acidic residues" evidence="8">
    <location>
        <begin position="43"/>
        <end position="58"/>
    </location>
</feature>
<dbReference type="AlphaFoldDB" id="A0AAW1DKW1"/>
<sequence>MNLKSNTPLADDHSKAVNKRSLANEIVNAEDESEVEQPPLKSTKTDESISSKPVERAPPRFLDSGYSNDKFCKNKDKGKVIAAVTLSARKKSLSDYLDMLVNLKNNELSKENNENIQQQKLFLCCACPMRFKTYKGLRNHIERPTSRLLWRCTICWLSFETRNVCQVVYHAPEYHINDLGNSPEKIPIELIDAVSVWEPIKMKEVCPECRKAVGSIITHLWYSKQKDPGYHCPLCNTFFTRNVCRYNLHIRMHKNTAPFRCPDCAKLFDNCTDLLLHLNKICRHVQQTVRYKCSICELIFYTEIRLKYHIYSDHNSVKYKCHVCSSEMNITSEKNLHYSEKHTDQILTSELRRAKSYILSHSCAICGESGLKGCTYERHVNKHFNNSVQFKISIFQCNCSFITNYRGTYLCHKSTPCITNYFSPLKNSPALLKLCYKCFDLRFFNGSEPFLCERCEYRMKDCNKLFYSCLLCKKLILYAMEHFLMHLMKEHRTIDLETAHKHVRKFTCFSLDEVKNDLDIIEDTVEDSSLDQIRDKYIYLDENNKITISDSHTCTKCDECFTEKNLLRSHYLSKHRQTSKHNPCLECGESFKNLKSLSEHLQTHGINNSEVYLKKYGINYGGGNHDVNVIKDCHISNDFICPVCDKIFSTNAKKTQHMRSHGMLFLKKLKEM</sequence>
<evidence type="ECO:0000259" key="9">
    <source>
        <dbReference type="PROSITE" id="PS50157"/>
    </source>
</evidence>
<organism evidence="10 11">
    <name type="scientific">Rhynocoris fuscipes</name>
    <dbReference type="NCBI Taxonomy" id="488301"/>
    <lineage>
        <taxon>Eukaryota</taxon>
        <taxon>Metazoa</taxon>
        <taxon>Ecdysozoa</taxon>
        <taxon>Arthropoda</taxon>
        <taxon>Hexapoda</taxon>
        <taxon>Insecta</taxon>
        <taxon>Pterygota</taxon>
        <taxon>Neoptera</taxon>
        <taxon>Paraneoptera</taxon>
        <taxon>Hemiptera</taxon>
        <taxon>Heteroptera</taxon>
        <taxon>Panheteroptera</taxon>
        <taxon>Cimicomorpha</taxon>
        <taxon>Reduviidae</taxon>
        <taxon>Harpactorinae</taxon>
        <taxon>Harpactorini</taxon>
        <taxon>Rhynocoris</taxon>
    </lineage>
</organism>
<keyword evidence="4 7" id="KW-0863">Zinc-finger</keyword>
<evidence type="ECO:0000313" key="10">
    <source>
        <dbReference type="EMBL" id="KAK9511426.1"/>
    </source>
</evidence>
<feature type="domain" description="C2H2-type" evidence="9">
    <location>
        <begin position="552"/>
        <end position="580"/>
    </location>
</feature>
<evidence type="ECO:0000256" key="3">
    <source>
        <dbReference type="ARBA" id="ARBA00022737"/>
    </source>
</evidence>
<feature type="region of interest" description="Disordered" evidence="8">
    <location>
        <begin position="1"/>
        <end position="59"/>
    </location>
</feature>
<dbReference type="Gene3D" id="3.30.160.60">
    <property type="entry name" value="Classic Zinc Finger"/>
    <property type="match status" value="4"/>
</dbReference>
<dbReference type="Pfam" id="PF00096">
    <property type="entry name" value="zf-C2H2"/>
    <property type="match status" value="2"/>
</dbReference>
<protein>
    <recommendedName>
        <fullName evidence="9">C2H2-type domain-containing protein</fullName>
    </recommendedName>
</protein>
<evidence type="ECO:0000256" key="7">
    <source>
        <dbReference type="PROSITE-ProRule" id="PRU00042"/>
    </source>
</evidence>
<keyword evidence="3" id="KW-0677">Repeat</keyword>
<name>A0AAW1DKW1_9HEMI</name>
<dbReference type="GO" id="GO:0008270">
    <property type="term" value="F:zinc ion binding"/>
    <property type="evidence" value="ECO:0007669"/>
    <property type="project" value="UniProtKB-KW"/>
</dbReference>
<dbReference type="GO" id="GO:0005634">
    <property type="term" value="C:nucleus"/>
    <property type="evidence" value="ECO:0007669"/>
    <property type="project" value="UniProtKB-SubCell"/>
</dbReference>
<feature type="domain" description="C2H2-type" evidence="9">
    <location>
        <begin position="639"/>
        <end position="661"/>
    </location>
</feature>
<keyword evidence="6" id="KW-0539">Nucleus</keyword>
<dbReference type="Proteomes" id="UP001461498">
    <property type="component" value="Unassembled WGS sequence"/>
</dbReference>
<keyword evidence="5" id="KW-0862">Zinc</keyword>
<dbReference type="InterPro" id="IPR013087">
    <property type="entry name" value="Znf_C2H2_type"/>
</dbReference>
<dbReference type="SMART" id="SM00355">
    <property type="entry name" value="ZnF_C2H2"/>
    <property type="match status" value="11"/>
</dbReference>
<dbReference type="InterPro" id="IPR036236">
    <property type="entry name" value="Znf_C2H2_sf"/>
</dbReference>
<evidence type="ECO:0000256" key="8">
    <source>
        <dbReference type="SAM" id="MobiDB-lite"/>
    </source>
</evidence>
<evidence type="ECO:0000256" key="1">
    <source>
        <dbReference type="ARBA" id="ARBA00004123"/>
    </source>
</evidence>
<evidence type="ECO:0000256" key="5">
    <source>
        <dbReference type="ARBA" id="ARBA00022833"/>
    </source>
</evidence>
<dbReference type="PROSITE" id="PS50157">
    <property type="entry name" value="ZINC_FINGER_C2H2_2"/>
    <property type="match status" value="4"/>
</dbReference>
<dbReference type="PANTHER" id="PTHR24406">
    <property type="entry name" value="TRANSCRIPTIONAL REPRESSOR CTCFL-RELATED"/>
    <property type="match status" value="1"/>
</dbReference>
<accession>A0AAW1DKW1</accession>
<proteinExistence type="predicted"/>
<keyword evidence="2" id="KW-0479">Metal-binding</keyword>
<comment type="subcellular location">
    <subcellularLocation>
        <location evidence="1">Nucleus</location>
    </subcellularLocation>
</comment>
<reference evidence="10 11" key="1">
    <citation type="submission" date="2022-12" db="EMBL/GenBank/DDBJ databases">
        <title>Chromosome-level genome assembly of true bugs.</title>
        <authorList>
            <person name="Ma L."/>
            <person name="Li H."/>
        </authorList>
    </citation>
    <scope>NUCLEOTIDE SEQUENCE [LARGE SCALE GENOMIC DNA]</scope>
    <source>
        <strain evidence="10">Lab_2022b</strain>
    </source>
</reference>
<evidence type="ECO:0000256" key="4">
    <source>
        <dbReference type="ARBA" id="ARBA00022771"/>
    </source>
</evidence>
<dbReference type="SUPFAM" id="SSF57667">
    <property type="entry name" value="beta-beta-alpha zinc fingers"/>
    <property type="match status" value="3"/>
</dbReference>
<dbReference type="InterPro" id="IPR050888">
    <property type="entry name" value="ZnF_C2H2-type_TF"/>
</dbReference>
<gene>
    <name evidence="10" type="ORF">O3M35_000086</name>
</gene>
<feature type="domain" description="C2H2-type" evidence="9">
    <location>
        <begin position="582"/>
        <end position="604"/>
    </location>
</feature>
<feature type="domain" description="C2H2-type" evidence="9">
    <location>
        <begin position="259"/>
        <end position="289"/>
    </location>
</feature>
<evidence type="ECO:0000256" key="6">
    <source>
        <dbReference type="ARBA" id="ARBA00023242"/>
    </source>
</evidence>
<dbReference type="PROSITE" id="PS00028">
    <property type="entry name" value="ZINC_FINGER_C2H2_1"/>
    <property type="match status" value="5"/>
</dbReference>
<dbReference type="EMBL" id="JAPXFL010000001">
    <property type="protein sequence ID" value="KAK9511426.1"/>
    <property type="molecule type" value="Genomic_DNA"/>
</dbReference>
<comment type="caution">
    <text evidence="10">The sequence shown here is derived from an EMBL/GenBank/DDBJ whole genome shotgun (WGS) entry which is preliminary data.</text>
</comment>